<dbReference type="Proteomes" id="UP000288725">
    <property type="component" value="Chromosome 3"/>
</dbReference>
<evidence type="ECO:0000256" key="1">
    <source>
        <dbReference type="SAM" id="MobiDB-lite"/>
    </source>
</evidence>
<proteinExistence type="predicted"/>
<reference evidence="2 3" key="1">
    <citation type="submission" date="2018-12" db="EMBL/GenBank/DDBJ databases">
        <title>Genome of Verticillium dahliae isolate Getta Getta.</title>
        <authorList>
            <person name="Gardiner D.M."/>
        </authorList>
    </citation>
    <scope>NUCLEOTIDE SEQUENCE [LARGE SCALE GENOMIC DNA]</scope>
    <source>
        <strain evidence="2 3">Getta Getta</strain>
    </source>
</reference>
<dbReference type="Gene3D" id="3.40.1090.10">
    <property type="entry name" value="Cytosolic phospholipase A2 catalytic domain"/>
    <property type="match status" value="1"/>
</dbReference>
<dbReference type="AlphaFoldDB" id="A0A444RN17"/>
<accession>A0A444RN17</accession>
<evidence type="ECO:0000313" key="3">
    <source>
        <dbReference type="Proteomes" id="UP000288725"/>
    </source>
</evidence>
<comment type="caution">
    <text evidence="2">The sequence shown here is derived from an EMBL/GenBank/DDBJ whole genome shotgun (WGS) entry which is preliminary data.</text>
</comment>
<organism evidence="2 3">
    <name type="scientific">Verticillium dahliae</name>
    <name type="common">Verticillium wilt</name>
    <dbReference type="NCBI Taxonomy" id="27337"/>
    <lineage>
        <taxon>Eukaryota</taxon>
        <taxon>Fungi</taxon>
        <taxon>Dikarya</taxon>
        <taxon>Ascomycota</taxon>
        <taxon>Pezizomycotina</taxon>
        <taxon>Sordariomycetes</taxon>
        <taxon>Hypocreomycetidae</taxon>
        <taxon>Glomerellales</taxon>
        <taxon>Plectosphaerellaceae</taxon>
        <taxon>Verticillium</taxon>
    </lineage>
</organism>
<gene>
    <name evidence="2" type="ORF">VDGE_30213</name>
</gene>
<dbReference type="SUPFAM" id="SSF52151">
    <property type="entry name" value="FabD/lysophospholipase-like"/>
    <property type="match status" value="1"/>
</dbReference>
<evidence type="ECO:0000313" key="2">
    <source>
        <dbReference type="EMBL" id="RXG42549.1"/>
    </source>
</evidence>
<dbReference type="EMBL" id="RSDZ01000127">
    <property type="protein sequence ID" value="RXG42549.1"/>
    <property type="molecule type" value="Genomic_DNA"/>
</dbReference>
<sequence length="112" mass="12255">MSVDDSIIIRLRDEQGNHRHRQPHEPPLSSADPPARLYHRLGGPSRNLGRTSFFDPAGFGLFNEQFIDGALSANNPVAALWAQAQDIWGDSLQGSLRCLVSIGTGMPPLRPV</sequence>
<feature type="region of interest" description="Disordered" evidence="1">
    <location>
        <begin position="12"/>
        <end position="36"/>
    </location>
</feature>
<protein>
    <recommendedName>
        <fullName evidence="4">PNPLA domain-containing protein</fullName>
    </recommendedName>
</protein>
<name>A0A444RN17_VERDA</name>
<evidence type="ECO:0008006" key="4">
    <source>
        <dbReference type="Google" id="ProtNLM"/>
    </source>
</evidence>
<dbReference type="InterPro" id="IPR016035">
    <property type="entry name" value="Acyl_Trfase/lysoPLipase"/>
</dbReference>